<comment type="similarity">
    <text evidence="1">Belongs to the peptidase C48 family.</text>
</comment>
<dbReference type="SUPFAM" id="SSF56219">
    <property type="entry name" value="DNase I-like"/>
    <property type="match status" value="1"/>
</dbReference>
<dbReference type="GO" id="GO:0005634">
    <property type="term" value="C:nucleus"/>
    <property type="evidence" value="ECO:0007669"/>
    <property type="project" value="TreeGrafter"/>
</dbReference>
<proteinExistence type="inferred from homology"/>
<dbReference type="Pfam" id="PF03372">
    <property type="entry name" value="Exo_endo_phos"/>
    <property type="match status" value="1"/>
</dbReference>
<dbReference type="PANTHER" id="PTHR12606:SF141">
    <property type="entry name" value="GH15225P-RELATED"/>
    <property type="match status" value="1"/>
</dbReference>
<evidence type="ECO:0000313" key="7">
    <source>
        <dbReference type="EMBL" id="RNA23157.1"/>
    </source>
</evidence>
<accession>A0A3M7RIC2</accession>
<evidence type="ECO:0000313" key="8">
    <source>
        <dbReference type="Proteomes" id="UP000276133"/>
    </source>
</evidence>
<feature type="compositionally biased region" description="Polar residues" evidence="5">
    <location>
        <begin position="172"/>
        <end position="201"/>
    </location>
</feature>
<dbReference type="SUPFAM" id="SSF54001">
    <property type="entry name" value="Cysteine proteinases"/>
    <property type="match status" value="1"/>
</dbReference>
<evidence type="ECO:0000256" key="2">
    <source>
        <dbReference type="ARBA" id="ARBA00022670"/>
    </source>
</evidence>
<dbReference type="InterPro" id="IPR038765">
    <property type="entry name" value="Papain-like_cys_pep_sf"/>
</dbReference>
<feature type="compositionally biased region" description="Polar residues" evidence="5">
    <location>
        <begin position="247"/>
        <end position="260"/>
    </location>
</feature>
<gene>
    <name evidence="7" type="ORF">BpHYR1_031087</name>
</gene>
<dbReference type="Gene3D" id="3.40.395.10">
    <property type="entry name" value="Adenoviral Proteinase, Chain A"/>
    <property type="match status" value="1"/>
</dbReference>
<dbReference type="PROSITE" id="PS50600">
    <property type="entry name" value="ULP_PROTEASE"/>
    <property type="match status" value="1"/>
</dbReference>
<keyword evidence="8" id="KW-1185">Reference proteome</keyword>
<dbReference type="GO" id="GO:0016926">
    <property type="term" value="P:protein desumoylation"/>
    <property type="evidence" value="ECO:0007669"/>
    <property type="project" value="TreeGrafter"/>
</dbReference>
<feature type="compositionally biased region" description="Basic and acidic residues" evidence="5">
    <location>
        <begin position="161"/>
        <end position="171"/>
    </location>
</feature>
<dbReference type="GO" id="GO:0016929">
    <property type="term" value="F:deSUMOylase activity"/>
    <property type="evidence" value="ECO:0007669"/>
    <property type="project" value="TreeGrafter"/>
</dbReference>
<evidence type="ECO:0000256" key="3">
    <source>
        <dbReference type="ARBA" id="ARBA00022801"/>
    </source>
</evidence>
<dbReference type="PANTHER" id="PTHR12606">
    <property type="entry name" value="SENTRIN/SUMO-SPECIFIC PROTEASE"/>
    <property type="match status" value="1"/>
</dbReference>
<evidence type="ECO:0000256" key="1">
    <source>
        <dbReference type="ARBA" id="ARBA00005234"/>
    </source>
</evidence>
<dbReference type="InterPro" id="IPR003653">
    <property type="entry name" value="Peptidase_C48_C"/>
</dbReference>
<dbReference type="Gene3D" id="3.60.10.10">
    <property type="entry name" value="Endonuclease/exonuclease/phosphatase"/>
    <property type="match status" value="1"/>
</dbReference>
<keyword evidence="4" id="KW-0788">Thiol protease</keyword>
<reference evidence="7 8" key="1">
    <citation type="journal article" date="2018" name="Sci. Rep.">
        <title>Genomic signatures of local adaptation to the degree of environmental predictability in rotifers.</title>
        <authorList>
            <person name="Franch-Gras L."/>
            <person name="Hahn C."/>
            <person name="Garcia-Roger E.M."/>
            <person name="Carmona M.J."/>
            <person name="Serra M."/>
            <person name="Gomez A."/>
        </authorList>
    </citation>
    <scope>NUCLEOTIDE SEQUENCE [LARGE SCALE GENOMIC DNA]</scope>
    <source>
        <strain evidence="7">HYR1</strain>
    </source>
</reference>
<feature type="region of interest" description="Disordered" evidence="5">
    <location>
        <begin position="161"/>
        <end position="227"/>
    </location>
</feature>
<dbReference type="Pfam" id="PF02902">
    <property type="entry name" value="Peptidase_C48"/>
    <property type="match status" value="1"/>
</dbReference>
<dbReference type="InterPro" id="IPR036691">
    <property type="entry name" value="Endo/exonu/phosph_ase_sf"/>
</dbReference>
<dbReference type="STRING" id="10195.A0A3M7RIC2"/>
<feature type="domain" description="Ubiquitin-like protease family profile" evidence="6">
    <location>
        <begin position="345"/>
        <end position="501"/>
    </location>
</feature>
<feature type="compositionally biased region" description="Polar residues" evidence="5">
    <location>
        <begin position="274"/>
        <end position="284"/>
    </location>
</feature>
<protein>
    <submittedName>
        <fullName evidence="7">Sentrin-specific protease</fullName>
    </submittedName>
</protein>
<name>A0A3M7RIC2_BRAPC</name>
<sequence length="868" mass="100884">MFKIKVSKLVSTLSIIFGPCIEQFEPVINGHEKRNNILNFGCYFSLSIVDLIDREQQQRHERKQSIVLLSLNKTIDDKQQIYQIFKTLKQPMPIKITRLKTTNSKNYPEPVICDLISEHHVKQILNTSYKLKSINEFKNIYINQHLTVNERIIDSLTRQTKMGEVKKEKNRTPNSPSTQSKNLNKSSTQLPTNSKIDQQCQRVDPKKLSNASKSTNPNQFGSKICQNSNSDQNEFEFKFEFMKPDQNQPLASQSTNSGIKQPQVRADNKKLKPTLSSANLNPTAPKSDKCPYKSTPQSLNNLNKSLFTNSTNSGIRHEEQDEIIVNDSLTDTILDQSLVLKTKNTAVFRHDILSLHDKNCLNDVIINIYFELLSHKPPNKCISISSFVYIDSNNQTKLKKWYVEKNAEHFNYYLIPIYTAKNKHWSLVIINTKKRSILHYDPYFDSSIETIRKVKNMMGVLFDQLKCIKNWTHLNKENINFPKQLNNYDCGPFICLFARQIIYSQTVNFSNDHIKDFLSQDQVNNVTLINDLAKFCENNFNILQLNVNSFRNKAFDIHEILDNANFDIVCLNETRLENQIPSKPFLNPYYKLFRYDRPLENPKNTPGGGIIIYSKFEYVYLQILNEIDNLPVNLICCYKPPNYDDENFLEELDDLLLTIDIELPLFIIGDLNMDLLDNLSKSLKDFMTSNGLINYVIEPTRTVTKFYRNSNKEKTSNTLIDVVLHNGTLVNECKVYGCSFSDHQMVATKLNMPLKKKGRKFIVGRSLTKNSMELIKEEISKLNLKTFLKSNDIDESWENFKTSIISILDRFAPHKKIFLSGFEYPWFDDELVLVRHNRDTSYKELVKHKKEQIENGVLIEQLNNDFKY</sequence>
<organism evidence="7 8">
    <name type="scientific">Brachionus plicatilis</name>
    <name type="common">Marine rotifer</name>
    <name type="synonym">Brachionus muelleri</name>
    <dbReference type="NCBI Taxonomy" id="10195"/>
    <lineage>
        <taxon>Eukaryota</taxon>
        <taxon>Metazoa</taxon>
        <taxon>Spiralia</taxon>
        <taxon>Gnathifera</taxon>
        <taxon>Rotifera</taxon>
        <taxon>Eurotatoria</taxon>
        <taxon>Monogononta</taxon>
        <taxon>Pseudotrocha</taxon>
        <taxon>Ploima</taxon>
        <taxon>Brachionidae</taxon>
        <taxon>Brachionus</taxon>
    </lineage>
</organism>
<keyword evidence="3" id="KW-0378">Hydrolase</keyword>
<dbReference type="InterPro" id="IPR005135">
    <property type="entry name" value="Endo/exonuclease/phosphatase"/>
</dbReference>
<evidence type="ECO:0000259" key="6">
    <source>
        <dbReference type="PROSITE" id="PS50600"/>
    </source>
</evidence>
<keyword evidence="2 7" id="KW-0645">Protease</keyword>
<evidence type="ECO:0000256" key="4">
    <source>
        <dbReference type="ARBA" id="ARBA00022807"/>
    </source>
</evidence>
<dbReference type="AlphaFoldDB" id="A0A3M7RIC2"/>
<dbReference type="OrthoDB" id="8188607at2759"/>
<comment type="caution">
    <text evidence="7">The sequence shown here is derived from an EMBL/GenBank/DDBJ whole genome shotgun (WGS) entry which is preliminary data.</text>
</comment>
<feature type="region of interest" description="Disordered" evidence="5">
    <location>
        <begin position="247"/>
        <end position="293"/>
    </location>
</feature>
<evidence type="ECO:0000256" key="5">
    <source>
        <dbReference type="SAM" id="MobiDB-lite"/>
    </source>
</evidence>
<dbReference type="GO" id="GO:0006508">
    <property type="term" value="P:proteolysis"/>
    <property type="evidence" value="ECO:0007669"/>
    <property type="project" value="UniProtKB-KW"/>
</dbReference>
<dbReference type="Proteomes" id="UP000276133">
    <property type="component" value="Unassembled WGS sequence"/>
</dbReference>
<feature type="compositionally biased region" description="Polar residues" evidence="5">
    <location>
        <begin position="209"/>
        <end position="227"/>
    </location>
</feature>
<dbReference type="EMBL" id="REGN01003343">
    <property type="protein sequence ID" value="RNA23157.1"/>
    <property type="molecule type" value="Genomic_DNA"/>
</dbReference>